<gene>
    <name evidence="6" type="ORF">SHERM_15607</name>
</gene>
<dbReference type="Pfam" id="PF01776">
    <property type="entry name" value="Ribosomal_L22e"/>
    <property type="match status" value="1"/>
</dbReference>
<dbReference type="AlphaFoldDB" id="A0A9N7R6C4"/>
<dbReference type="GO" id="GO:1990904">
    <property type="term" value="C:ribonucleoprotein complex"/>
    <property type="evidence" value="ECO:0007669"/>
    <property type="project" value="UniProtKB-KW"/>
</dbReference>
<dbReference type="InterPro" id="IPR038526">
    <property type="entry name" value="Ribosomal_eL22_sf"/>
</dbReference>
<evidence type="ECO:0000313" key="6">
    <source>
        <dbReference type="EMBL" id="CAA0815595.1"/>
    </source>
</evidence>
<dbReference type="PANTHER" id="PTHR10064">
    <property type="entry name" value="60S RIBOSOMAL PROTEIN L22"/>
    <property type="match status" value="1"/>
</dbReference>
<sequence>MDCANPVEDLFTGEIPAGAHQGRRQAGDDWDSVTVVRDKTKISVTSNDASFSKRYSKYSSNSTKKYLKKNIVRDWLQDLFTGEIPAGAHQGRRQAGDDWDSVTVVRDKTKISVTSNDASFSKW</sequence>
<comment type="caution">
    <text evidence="6">The sequence shown here is derived from an EMBL/GenBank/DDBJ whole genome shotgun (WGS) entry which is preliminary data.</text>
</comment>
<comment type="similarity">
    <text evidence="1">Belongs to the eukaryotic ribosomal protein eL22 family.</text>
</comment>
<dbReference type="GO" id="GO:0002181">
    <property type="term" value="P:cytoplasmic translation"/>
    <property type="evidence" value="ECO:0007669"/>
    <property type="project" value="TreeGrafter"/>
</dbReference>
<reference evidence="6" key="1">
    <citation type="submission" date="2019-12" db="EMBL/GenBank/DDBJ databases">
        <authorList>
            <person name="Scholes J."/>
        </authorList>
    </citation>
    <scope>NUCLEOTIDE SEQUENCE</scope>
</reference>
<dbReference type="EMBL" id="CACSLK010012531">
    <property type="protein sequence ID" value="CAA0815595.1"/>
    <property type="molecule type" value="Genomic_DNA"/>
</dbReference>
<dbReference type="Gene3D" id="3.30.1360.210">
    <property type="match status" value="1"/>
</dbReference>
<evidence type="ECO:0000256" key="3">
    <source>
        <dbReference type="ARBA" id="ARBA00023274"/>
    </source>
</evidence>
<dbReference type="Proteomes" id="UP001153555">
    <property type="component" value="Unassembled WGS sequence"/>
</dbReference>
<organism evidence="6 7">
    <name type="scientific">Striga hermonthica</name>
    <name type="common">Purple witchweed</name>
    <name type="synonym">Buchnera hermonthica</name>
    <dbReference type="NCBI Taxonomy" id="68872"/>
    <lineage>
        <taxon>Eukaryota</taxon>
        <taxon>Viridiplantae</taxon>
        <taxon>Streptophyta</taxon>
        <taxon>Embryophyta</taxon>
        <taxon>Tracheophyta</taxon>
        <taxon>Spermatophyta</taxon>
        <taxon>Magnoliopsida</taxon>
        <taxon>eudicotyledons</taxon>
        <taxon>Gunneridae</taxon>
        <taxon>Pentapetalae</taxon>
        <taxon>asterids</taxon>
        <taxon>lamiids</taxon>
        <taxon>Lamiales</taxon>
        <taxon>Orobanchaceae</taxon>
        <taxon>Buchnereae</taxon>
        <taxon>Striga</taxon>
    </lineage>
</organism>
<keyword evidence="2" id="KW-0689">Ribosomal protein</keyword>
<evidence type="ECO:0000256" key="2">
    <source>
        <dbReference type="ARBA" id="ARBA00022980"/>
    </source>
</evidence>
<proteinExistence type="inferred from homology"/>
<dbReference type="GO" id="GO:0003735">
    <property type="term" value="F:structural constituent of ribosome"/>
    <property type="evidence" value="ECO:0007669"/>
    <property type="project" value="InterPro"/>
</dbReference>
<protein>
    <recommendedName>
        <fullName evidence="4">Large ribosomal subunit protein eL22</fullName>
    </recommendedName>
    <alternativeName>
        <fullName evidence="5">60S ribosomal protein L22</fullName>
    </alternativeName>
</protein>
<accession>A0A9N7R6C4</accession>
<name>A0A9N7R6C4_STRHE</name>
<evidence type="ECO:0000256" key="4">
    <source>
        <dbReference type="ARBA" id="ARBA00040613"/>
    </source>
</evidence>
<keyword evidence="7" id="KW-1185">Reference proteome</keyword>
<dbReference type="InterPro" id="IPR002671">
    <property type="entry name" value="Ribosomal_eL22"/>
</dbReference>
<evidence type="ECO:0000313" key="7">
    <source>
        <dbReference type="Proteomes" id="UP001153555"/>
    </source>
</evidence>
<dbReference type="GO" id="GO:0003723">
    <property type="term" value="F:RNA binding"/>
    <property type="evidence" value="ECO:0007669"/>
    <property type="project" value="TreeGrafter"/>
</dbReference>
<dbReference type="PANTHER" id="PTHR10064:SF0">
    <property type="entry name" value="FI24544P1-RELATED"/>
    <property type="match status" value="1"/>
</dbReference>
<dbReference type="GO" id="GO:0005840">
    <property type="term" value="C:ribosome"/>
    <property type="evidence" value="ECO:0007669"/>
    <property type="project" value="UniProtKB-KW"/>
</dbReference>
<keyword evidence="3" id="KW-0687">Ribonucleoprotein</keyword>
<evidence type="ECO:0000256" key="1">
    <source>
        <dbReference type="ARBA" id="ARBA00007817"/>
    </source>
</evidence>
<evidence type="ECO:0000256" key="5">
    <source>
        <dbReference type="ARBA" id="ARBA00041214"/>
    </source>
</evidence>